<sequence length="79" mass="8811">MGPHVGGVDFLPRTRVRCVKVVEEGTRGFLLGTHMAQSKTGVSKERVYGNSNIMEQAASISDTCGWRKPQTTLYRKEKQ</sequence>
<dbReference type="Proteomes" id="UP001420932">
    <property type="component" value="Unassembled WGS sequence"/>
</dbReference>
<comment type="caution">
    <text evidence="1">The sequence shown here is derived from an EMBL/GenBank/DDBJ whole genome shotgun (WGS) entry which is preliminary data.</text>
</comment>
<evidence type="ECO:0000313" key="1">
    <source>
        <dbReference type="EMBL" id="KAK9087438.1"/>
    </source>
</evidence>
<evidence type="ECO:0000313" key="2">
    <source>
        <dbReference type="Proteomes" id="UP001420932"/>
    </source>
</evidence>
<name>A0AAP0E9C2_9MAGN</name>
<proteinExistence type="predicted"/>
<protein>
    <submittedName>
        <fullName evidence="1">Uncharacterized protein</fullName>
    </submittedName>
</protein>
<reference evidence="1 2" key="1">
    <citation type="submission" date="2024-01" db="EMBL/GenBank/DDBJ databases">
        <title>Genome assemblies of Stephania.</title>
        <authorList>
            <person name="Yang L."/>
        </authorList>
    </citation>
    <scope>NUCLEOTIDE SEQUENCE [LARGE SCALE GENOMIC DNA]</scope>
    <source>
        <strain evidence="1">YNDBR</strain>
        <tissue evidence="1">Leaf</tissue>
    </source>
</reference>
<dbReference type="EMBL" id="JBBNAF010000013">
    <property type="protein sequence ID" value="KAK9087438.1"/>
    <property type="molecule type" value="Genomic_DNA"/>
</dbReference>
<gene>
    <name evidence="1" type="ORF">Syun_029832</name>
</gene>
<keyword evidence="2" id="KW-1185">Reference proteome</keyword>
<organism evidence="1 2">
    <name type="scientific">Stephania yunnanensis</name>
    <dbReference type="NCBI Taxonomy" id="152371"/>
    <lineage>
        <taxon>Eukaryota</taxon>
        <taxon>Viridiplantae</taxon>
        <taxon>Streptophyta</taxon>
        <taxon>Embryophyta</taxon>
        <taxon>Tracheophyta</taxon>
        <taxon>Spermatophyta</taxon>
        <taxon>Magnoliopsida</taxon>
        <taxon>Ranunculales</taxon>
        <taxon>Menispermaceae</taxon>
        <taxon>Menispermoideae</taxon>
        <taxon>Cissampelideae</taxon>
        <taxon>Stephania</taxon>
    </lineage>
</organism>
<accession>A0AAP0E9C2</accession>
<dbReference type="AlphaFoldDB" id="A0AAP0E9C2"/>